<gene>
    <name evidence="7" type="ORF">ACHAWO_010327</name>
</gene>
<comment type="caution">
    <text evidence="7">The sequence shown here is derived from an EMBL/GenBank/DDBJ whole genome shotgun (WGS) entry which is preliminary data.</text>
</comment>
<dbReference type="EMBL" id="JALLPJ020000601">
    <property type="protein sequence ID" value="KAL3787667.1"/>
    <property type="molecule type" value="Genomic_DNA"/>
</dbReference>
<evidence type="ECO:0000256" key="4">
    <source>
        <dbReference type="RuleBase" id="RU004020"/>
    </source>
</evidence>
<reference evidence="7 8" key="1">
    <citation type="submission" date="2024-10" db="EMBL/GenBank/DDBJ databases">
        <title>Updated reference genomes for cyclostephanoid diatoms.</title>
        <authorList>
            <person name="Roberts W.R."/>
            <person name="Alverson A.J."/>
        </authorList>
    </citation>
    <scope>NUCLEOTIDE SEQUENCE [LARGE SCALE GENOMIC DNA]</scope>
    <source>
        <strain evidence="7 8">AJA010-31</strain>
    </source>
</reference>
<feature type="region of interest" description="Disordered" evidence="5">
    <location>
        <begin position="269"/>
        <end position="317"/>
    </location>
</feature>
<feature type="compositionally biased region" description="Basic residues" evidence="5">
    <location>
        <begin position="289"/>
        <end position="303"/>
    </location>
</feature>
<dbReference type="GO" id="GO:0003677">
    <property type="term" value="F:DNA binding"/>
    <property type="evidence" value="ECO:0007669"/>
    <property type="project" value="UniProtKB-KW"/>
</dbReference>
<feature type="domain" description="HSF-type DNA-binding" evidence="6">
    <location>
        <begin position="147"/>
        <end position="260"/>
    </location>
</feature>
<dbReference type="InterPro" id="IPR036390">
    <property type="entry name" value="WH_DNA-bd_sf"/>
</dbReference>
<dbReference type="GO" id="GO:0005634">
    <property type="term" value="C:nucleus"/>
    <property type="evidence" value="ECO:0007669"/>
    <property type="project" value="UniProtKB-SubCell"/>
</dbReference>
<name>A0ABD3PIW5_9STRA</name>
<dbReference type="InterPro" id="IPR036388">
    <property type="entry name" value="WH-like_DNA-bd_sf"/>
</dbReference>
<evidence type="ECO:0000256" key="2">
    <source>
        <dbReference type="ARBA" id="ARBA00023125"/>
    </source>
</evidence>
<comment type="similarity">
    <text evidence="4">Belongs to the HSF family.</text>
</comment>
<feature type="region of interest" description="Disordered" evidence="5">
    <location>
        <begin position="96"/>
        <end position="126"/>
    </location>
</feature>
<evidence type="ECO:0000256" key="5">
    <source>
        <dbReference type="SAM" id="MobiDB-lite"/>
    </source>
</evidence>
<evidence type="ECO:0000256" key="3">
    <source>
        <dbReference type="ARBA" id="ARBA00023242"/>
    </source>
</evidence>
<dbReference type="Pfam" id="PF00447">
    <property type="entry name" value="HSF_DNA-bind"/>
    <property type="match status" value="1"/>
</dbReference>
<comment type="subcellular location">
    <subcellularLocation>
        <location evidence="1">Nucleus</location>
    </subcellularLocation>
</comment>
<dbReference type="FunFam" id="1.10.10.10:FF:001242">
    <property type="entry name" value="HSF33, heat shock transcription factor DNA-binding domain-containing protein, DNA binding, transcription factor"/>
    <property type="match status" value="1"/>
</dbReference>
<organism evidence="7 8">
    <name type="scientific">Cyclotella atomus</name>
    <dbReference type="NCBI Taxonomy" id="382360"/>
    <lineage>
        <taxon>Eukaryota</taxon>
        <taxon>Sar</taxon>
        <taxon>Stramenopiles</taxon>
        <taxon>Ochrophyta</taxon>
        <taxon>Bacillariophyta</taxon>
        <taxon>Coscinodiscophyceae</taxon>
        <taxon>Thalassiosirophycidae</taxon>
        <taxon>Stephanodiscales</taxon>
        <taxon>Stephanodiscaceae</taxon>
        <taxon>Cyclotella</taxon>
    </lineage>
</organism>
<dbReference type="Gene3D" id="1.10.10.10">
    <property type="entry name" value="Winged helix-like DNA-binding domain superfamily/Winged helix DNA-binding domain"/>
    <property type="match status" value="1"/>
</dbReference>
<evidence type="ECO:0000259" key="6">
    <source>
        <dbReference type="SMART" id="SM00415"/>
    </source>
</evidence>
<dbReference type="SUPFAM" id="SSF46785">
    <property type="entry name" value="Winged helix' DNA-binding domain"/>
    <property type="match status" value="1"/>
</dbReference>
<evidence type="ECO:0000256" key="1">
    <source>
        <dbReference type="ARBA" id="ARBA00004123"/>
    </source>
</evidence>
<sequence length="425" mass="46092">MPRSLSQPAVSISMPSSDQLMNNYMNALTGNVPARRASAPVMTWSSPDSHPSDDVFDDEELLLGDEDLMLPAAVYSGDNYAGSSSHKFADATVVTSTSSDTGSNEPLPTIITTSKGGRRSASERRHSLPSSVILSADSKIGTALTQPVPEFLCYLFTMLRDENLRDVISWEVPTINETDAMGGGIKGIGKIVCHQPDVLQESVLGKYYRHSKYASFQRQLNYFGFKKRLHGGKKGKLSPCSYVHEGLDANVESLLGLKRRPPLKKRLSMELDSTSVSSIDEEEKVVERPKKRRGSLKSGRKTKSSVSDGDKKPSARQAEPIAVQAEEYNAPAVANSVAAPFAPRPIQVPSIVTQRLMANPAPASATLAQLLSTALPPTDVLFDDNFDDDFDAAANANPEDASGFYVNDQGRCLSQNSLVNLAMFY</sequence>
<proteinExistence type="inferred from homology"/>
<dbReference type="AlphaFoldDB" id="A0ABD3PIW5"/>
<evidence type="ECO:0000313" key="7">
    <source>
        <dbReference type="EMBL" id="KAL3787667.1"/>
    </source>
</evidence>
<dbReference type="Proteomes" id="UP001530400">
    <property type="component" value="Unassembled WGS sequence"/>
</dbReference>
<keyword evidence="3" id="KW-0539">Nucleus</keyword>
<feature type="compositionally biased region" description="Polar residues" evidence="5">
    <location>
        <begin position="104"/>
        <end position="115"/>
    </location>
</feature>
<protein>
    <recommendedName>
        <fullName evidence="6">HSF-type DNA-binding domain-containing protein</fullName>
    </recommendedName>
</protein>
<dbReference type="InterPro" id="IPR000232">
    <property type="entry name" value="HSF_DNA-bd"/>
</dbReference>
<dbReference type="PANTHER" id="PTHR10015">
    <property type="entry name" value="HEAT SHOCK TRANSCRIPTION FACTOR"/>
    <property type="match status" value="1"/>
</dbReference>
<accession>A0ABD3PIW5</accession>
<dbReference type="PANTHER" id="PTHR10015:SF206">
    <property type="entry name" value="HSF-TYPE DNA-BINDING DOMAIN-CONTAINING PROTEIN"/>
    <property type="match status" value="1"/>
</dbReference>
<dbReference type="SMART" id="SM00415">
    <property type="entry name" value="HSF"/>
    <property type="match status" value="1"/>
</dbReference>
<keyword evidence="2" id="KW-0238">DNA-binding</keyword>
<keyword evidence="8" id="KW-1185">Reference proteome</keyword>
<evidence type="ECO:0000313" key="8">
    <source>
        <dbReference type="Proteomes" id="UP001530400"/>
    </source>
</evidence>